<dbReference type="Proteomes" id="UP000208062">
    <property type="component" value="Segment"/>
</dbReference>
<dbReference type="Pfam" id="PF25941">
    <property type="entry name" value="PDDEXK_16"/>
    <property type="match status" value="1"/>
</dbReference>
<proteinExistence type="predicted"/>
<dbReference type="GeneID" id="28619852"/>
<dbReference type="RefSeq" id="YP_009272862.1">
    <property type="nucleotide sequence ID" value="NC_030848.1"/>
</dbReference>
<dbReference type="OrthoDB" id="13239at10239"/>
<dbReference type="InterPro" id="IPR058715">
    <property type="entry name" value="PDDEXK_nuclease-rel"/>
</dbReference>
<dbReference type="EMBL" id="KT809302">
    <property type="protein sequence ID" value="ALJ99705.1"/>
    <property type="molecule type" value="Genomic_DNA"/>
</dbReference>
<accession>A0A1C7A3T1</accession>
<gene>
    <name evidence="2" type="ORF">SS136_042</name>
</gene>
<sequence>MSATTTATERREAVQQSLRTGEFDQSGFGSPEHGSVVELLMCEYLGLTFVDGPVSDARASDGTPIQIKACQREHSNGGGQTVPGRWDAWSETLLHLLADGGQYLLVVYDGDQDPAEVTPENLDEYVLAWRFMDADEFGAHIGPDAWHDGNRPSKGKKARVFWNRVFDGVDA</sequence>
<reference evidence="2 3" key="1">
    <citation type="journal article" date="2016" name="MBio">
        <title>Archaeal Haloarcula californiae Icosahedral Virus 1 Highlights Conserved Elements in Icosahedral Membrane-Containing DNA Viruses from Extreme Environments.</title>
        <authorList>
            <person name="Demina T.A."/>
            <person name="Pietila M.K."/>
            <person name="Svirskaite J."/>
            <person name="Ravantti J.J."/>
            <person name="Atanasova N.S."/>
            <person name="Bamford D.H."/>
            <person name="Oksanen H.M."/>
        </authorList>
    </citation>
    <scope>NUCLEOTIDE SEQUENCE [LARGE SCALE GENOMIC DNA]</scope>
    <source>
        <strain evidence="2 3">SS13-6</strain>
    </source>
</reference>
<evidence type="ECO:0000256" key="1">
    <source>
        <dbReference type="SAM" id="MobiDB-lite"/>
    </source>
</evidence>
<feature type="region of interest" description="Disordered" evidence="1">
    <location>
        <begin position="1"/>
        <end position="29"/>
    </location>
</feature>
<evidence type="ECO:0000313" key="2">
    <source>
        <dbReference type="EMBL" id="ALJ99705.1"/>
    </source>
</evidence>
<organism evidence="2 3">
    <name type="scientific">Haloarcula californiae icosahedral virus 1</name>
    <dbReference type="NCBI Taxonomy" id="1735722"/>
    <lineage>
        <taxon>Viruses</taxon>
        <taxon>Singelaviria</taxon>
        <taxon>Helvetiavirae</taxon>
        <taxon>Dividoviricota</taxon>
        <taxon>Laserviricetes</taxon>
        <taxon>Halopanivirales</taxon>
        <taxon>Sphaerolipoviridae</taxon>
        <taxon>Alphasphaerolipovirus</taxon>
        <taxon>Alphasphaerolipovirus viikkii</taxon>
    </lineage>
</organism>
<keyword evidence="3" id="KW-1185">Reference proteome</keyword>
<protein>
    <submittedName>
        <fullName evidence="2">Uncharacterized protein</fullName>
    </submittedName>
</protein>
<name>A0A1C7A3T1_9VIRU</name>
<evidence type="ECO:0000313" key="3">
    <source>
        <dbReference type="Proteomes" id="UP000208062"/>
    </source>
</evidence>
<dbReference type="KEGG" id="vg:28619852"/>